<organism evidence="1 2">
    <name type="scientific">Kroppenstedtia guangzhouensis</name>
    <dbReference type="NCBI Taxonomy" id="1274356"/>
    <lineage>
        <taxon>Bacteria</taxon>
        <taxon>Bacillati</taxon>
        <taxon>Bacillota</taxon>
        <taxon>Bacilli</taxon>
        <taxon>Bacillales</taxon>
        <taxon>Thermoactinomycetaceae</taxon>
        <taxon>Kroppenstedtia</taxon>
    </lineage>
</organism>
<name>A0ABQ1H300_9BACL</name>
<dbReference type="RefSeq" id="WP_188433467.1">
    <property type="nucleotide sequence ID" value="NZ_BMEX01000020.1"/>
</dbReference>
<reference evidence="2" key="1">
    <citation type="journal article" date="2019" name="Int. J. Syst. Evol. Microbiol.">
        <title>The Global Catalogue of Microorganisms (GCM) 10K type strain sequencing project: providing services to taxonomists for standard genome sequencing and annotation.</title>
        <authorList>
            <consortium name="The Broad Institute Genomics Platform"/>
            <consortium name="The Broad Institute Genome Sequencing Center for Infectious Disease"/>
            <person name="Wu L."/>
            <person name="Ma J."/>
        </authorList>
    </citation>
    <scope>NUCLEOTIDE SEQUENCE [LARGE SCALE GENOMIC DNA]</scope>
    <source>
        <strain evidence="2">CGMCC 1.12404</strain>
    </source>
</reference>
<dbReference type="EMBL" id="BMEX01000020">
    <property type="protein sequence ID" value="GGA55956.1"/>
    <property type="molecule type" value="Genomic_DNA"/>
</dbReference>
<evidence type="ECO:0000313" key="2">
    <source>
        <dbReference type="Proteomes" id="UP000617979"/>
    </source>
</evidence>
<sequence>MKRQQRQMNTWAWADEQGEIWLYPEEGRVYIGLISRRGTDSRIMRKGMTPATAREIAHDLERLAEEAERHDL</sequence>
<keyword evidence="2" id="KW-1185">Reference proteome</keyword>
<proteinExistence type="predicted"/>
<comment type="caution">
    <text evidence="1">The sequence shown here is derived from an EMBL/GenBank/DDBJ whole genome shotgun (WGS) entry which is preliminary data.</text>
</comment>
<protein>
    <submittedName>
        <fullName evidence="1">Uncharacterized protein</fullName>
    </submittedName>
</protein>
<dbReference type="Proteomes" id="UP000617979">
    <property type="component" value="Unassembled WGS sequence"/>
</dbReference>
<evidence type="ECO:0000313" key="1">
    <source>
        <dbReference type="EMBL" id="GGA55956.1"/>
    </source>
</evidence>
<accession>A0ABQ1H300</accession>
<gene>
    <name evidence="1" type="ORF">GCM10007416_31430</name>
</gene>